<sequence>MLVTCPTVDPVIKLIEELKKHKILPRLLPCKPSVLINVLYPCDIEIQPGDQIVITEVVIEPIIRFIADPEKFHTLIMVDLDVSPDSEWLLWLVGNFRGCDVVLGQTIAAYDNMRHTEGANIHRVVFLAYQQILELDFDEPYMPAGQTAGRSGFNCNRFARKYALGNPRACNFFLNEWQIRWTPQLLDNILPKAT</sequence>
<dbReference type="GeneID" id="108070822"/>
<protein>
    <submittedName>
        <fullName evidence="2">Odorant-binding protein A5</fullName>
    </submittedName>
</protein>
<reference evidence="2" key="2">
    <citation type="submission" date="2025-08" db="UniProtKB">
        <authorList>
            <consortium name="RefSeq"/>
        </authorList>
    </citation>
    <scope>IDENTIFICATION</scope>
    <source>
        <strain evidence="2">14028-0561.14</strain>
        <tissue evidence="2">Whole fly</tissue>
    </source>
</reference>
<dbReference type="SUPFAM" id="SSF49777">
    <property type="entry name" value="PEBP-like"/>
    <property type="match status" value="1"/>
</dbReference>
<name>A0A6P4I2J9_DROKI</name>
<keyword evidence="1" id="KW-1185">Reference proteome</keyword>
<dbReference type="OrthoDB" id="2153661at2759"/>
<dbReference type="AlphaFoldDB" id="A0A6P4I2J9"/>
<evidence type="ECO:0000313" key="1">
    <source>
        <dbReference type="Proteomes" id="UP001652661"/>
    </source>
</evidence>
<dbReference type="Proteomes" id="UP001652661">
    <property type="component" value="Chromosome 2R"/>
</dbReference>
<dbReference type="CDD" id="cd00866">
    <property type="entry name" value="PEBP_euk"/>
    <property type="match status" value="1"/>
</dbReference>
<dbReference type="InterPro" id="IPR036610">
    <property type="entry name" value="PEBP-like_sf"/>
</dbReference>
<evidence type="ECO:0000313" key="2">
    <source>
        <dbReference type="RefSeq" id="XP_017016923.1"/>
    </source>
</evidence>
<dbReference type="InterPro" id="IPR035810">
    <property type="entry name" value="PEBP_euk"/>
</dbReference>
<accession>A0A6P4I2J9</accession>
<dbReference type="PANTHER" id="PTHR11362:SF82">
    <property type="entry name" value="PHOSPHATIDYLETHANOLAMINE-BINDING PROTEIN 4"/>
    <property type="match status" value="1"/>
</dbReference>
<dbReference type="Gene3D" id="3.90.280.10">
    <property type="entry name" value="PEBP-like"/>
    <property type="match status" value="1"/>
</dbReference>
<reference evidence="1" key="1">
    <citation type="submission" date="2025-05" db="UniProtKB">
        <authorList>
            <consortium name="RefSeq"/>
        </authorList>
    </citation>
    <scope>NUCLEOTIDE SEQUENCE [LARGE SCALE GENOMIC DNA]</scope>
    <source>
        <strain evidence="1">14028-0561.14</strain>
    </source>
</reference>
<dbReference type="RefSeq" id="XP_017016923.1">
    <property type="nucleotide sequence ID" value="XM_017161434.3"/>
</dbReference>
<dbReference type="PANTHER" id="PTHR11362">
    <property type="entry name" value="PHOSPHATIDYLETHANOLAMINE-BINDING PROTEIN"/>
    <property type="match status" value="1"/>
</dbReference>
<organism evidence="1 2">
    <name type="scientific">Drosophila kikkawai</name>
    <name type="common">Fruit fly</name>
    <dbReference type="NCBI Taxonomy" id="30033"/>
    <lineage>
        <taxon>Eukaryota</taxon>
        <taxon>Metazoa</taxon>
        <taxon>Ecdysozoa</taxon>
        <taxon>Arthropoda</taxon>
        <taxon>Hexapoda</taxon>
        <taxon>Insecta</taxon>
        <taxon>Pterygota</taxon>
        <taxon>Neoptera</taxon>
        <taxon>Endopterygota</taxon>
        <taxon>Diptera</taxon>
        <taxon>Brachycera</taxon>
        <taxon>Muscomorpha</taxon>
        <taxon>Ephydroidea</taxon>
        <taxon>Drosophilidae</taxon>
        <taxon>Drosophila</taxon>
        <taxon>Sophophora</taxon>
    </lineage>
</organism>
<proteinExistence type="predicted"/>
<gene>
    <name evidence="2" type="primary">LOC108070822</name>
</gene>